<keyword evidence="2" id="KW-1185">Reference proteome</keyword>
<evidence type="ECO:0000313" key="2">
    <source>
        <dbReference type="Proteomes" id="UP001303160"/>
    </source>
</evidence>
<dbReference type="AlphaFoldDB" id="A0AAN6XL64"/>
<reference evidence="1" key="2">
    <citation type="submission" date="2023-05" db="EMBL/GenBank/DDBJ databases">
        <authorList>
            <consortium name="Lawrence Berkeley National Laboratory"/>
            <person name="Steindorff A."/>
            <person name="Hensen N."/>
            <person name="Bonometti L."/>
            <person name="Westerberg I."/>
            <person name="Brannstrom I.O."/>
            <person name="Guillou S."/>
            <person name="Cros-Aarteil S."/>
            <person name="Calhoun S."/>
            <person name="Haridas S."/>
            <person name="Kuo A."/>
            <person name="Mondo S."/>
            <person name="Pangilinan J."/>
            <person name="Riley R."/>
            <person name="Labutti K."/>
            <person name="Andreopoulos B."/>
            <person name="Lipzen A."/>
            <person name="Chen C."/>
            <person name="Yanf M."/>
            <person name="Daum C."/>
            <person name="Ng V."/>
            <person name="Clum A."/>
            <person name="Ohm R."/>
            <person name="Martin F."/>
            <person name="Silar P."/>
            <person name="Natvig D."/>
            <person name="Lalanne C."/>
            <person name="Gautier V."/>
            <person name="Ament-Velasquez S.L."/>
            <person name="Kruys A."/>
            <person name="Hutchinson M.I."/>
            <person name="Powell A.J."/>
            <person name="Barry K."/>
            <person name="Miller A.N."/>
            <person name="Grigoriev I.V."/>
            <person name="Debuchy R."/>
            <person name="Gladieux P."/>
            <person name="Thoren M.H."/>
            <person name="Johannesson H."/>
        </authorList>
    </citation>
    <scope>NUCLEOTIDE SEQUENCE</scope>
    <source>
        <strain evidence="1">CBS 315.58</strain>
    </source>
</reference>
<organism evidence="1 2">
    <name type="scientific">Triangularia verruculosa</name>
    <dbReference type="NCBI Taxonomy" id="2587418"/>
    <lineage>
        <taxon>Eukaryota</taxon>
        <taxon>Fungi</taxon>
        <taxon>Dikarya</taxon>
        <taxon>Ascomycota</taxon>
        <taxon>Pezizomycotina</taxon>
        <taxon>Sordariomycetes</taxon>
        <taxon>Sordariomycetidae</taxon>
        <taxon>Sordariales</taxon>
        <taxon>Podosporaceae</taxon>
        <taxon>Triangularia</taxon>
    </lineage>
</organism>
<comment type="caution">
    <text evidence="1">The sequence shown here is derived from an EMBL/GenBank/DDBJ whole genome shotgun (WGS) entry which is preliminary data.</text>
</comment>
<accession>A0AAN6XL64</accession>
<protein>
    <submittedName>
        <fullName evidence="1">Uncharacterized protein</fullName>
    </submittedName>
</protein>
<evidence type="ECO:0000313" key="1">
    <source>
        <dbReference type="EMBL" id="KAK4202639.1"/>
    </source>
</evidence>
<proteinExistence type="predicted"/>
<sequence>MASTSSHSEARSNPPSVVRATIQDVCLWALQNSSSDILDIVYPVLVPEYQEKRWALKLCALVNAGIGCQPSASHRVVRLSCERENKRAVAPEELMHGLFARLSQAKDLGSGRGLPELCADFWDNVVKSGIKRLVIVLEKTHRLFDVLRSFEGFATGLLRVPPGPVSEAGVSVKIVVISSCKKAAEELMKKYGHCGESFDD</sequence>
<gene>
    <name evidence="1" type="ORF">QBC40DRAFT_346990</name>
</gene>
<reference evidence="1" key="1">
    <citation type="journal article" date="2023" name="Mol. Phylogenet. Evol.">
        <title>Genome-scale phylogeny and comparative genomics of the fungal order Sordariales.</title>
        <authorList>
            <person name="Hensen N."/>
            <person name="Bonometti L."/>
            <person name="Westerberg I."/>
            <person name="Brannstrom I.O."/>
            <person name="Guillou S."/>
            <person name="Cros-Aarteil S."/>
            <person name="Calhoun S."/>
            <person name="Haridas S."/>
            <person name="Kuo A."/>
            <person name="Mondo S."/>
            <person name="Pangilinan J."/>
            <person name="Riley R."/>
            <person name="LaButti K."/>
            <person name="Andreopoulos B."/>
            <person name="Lipzen A."/>
            <person name="Chen C."/>
            <person name="Yan M."/>
            <person name="Daum C."/>
            <person name="Ng V."/>
            <person name="Clum A."/>
            <person name="Steindorff A."/>
            <person name="Ohm R.A."/>
            <person name="Martin F."/>
            <person name="Silar P."/>
            <person name="Natvig D.O."/>
            <person name="Lalanne C."/>
            <person name="Gautier V."/>
            <person name="Ament-Velasquez S.L."/>
            <person name="Kruys A."/>
            <person name="Hutchinson M.I."/>
            <person name="Powell A.J."/>
            <person name="Barry K."/>
            <person name="Miller A.N."/>
            <person name="Grigoriev I.V."/>
            <person name="Debuchy R."/>
            <person name="Gladieux P."/>
            <person name="Hiltunen Thoren M."/>
            <person name="Johannesson H."/>
        </authorList>
    </citation>
    <scope>NUCLEOTIDE SEQUENCE</scope>
    <source>
        <strain evidence="1">CBS 315.58</strain>
    </source>
</reference>
<dbReference type="Proteomes" id="UP001303160">
    <property type="component" value="Unassembled WGS sequence"/>
</dbReference>
<dbReference type="EMBL" id="MU863896">
    <property type="protein sequence ID" value="KAK4202639.1"/>
    <property type="molecule type" value="Genomic_DNA"/>
</dbReference>
<name>A0AAN6XL64_9PEZI</name>